<comment type="caution">
    <text evidence="2">The sequence shown here is derived from an EMBL/GenBank/DDBJ whole genome shotgun (WGS) entry which is preliminary data.</text>
</comment>
<reference evidence="2 3" key="1">
    <citation type="submission" date="2018-09" db="EMBL/GenBank/DDBJ databases">
        <title>Metagenome Assembled Genomes from an Advanced Water Purification Facility.</title>
        <authorList>
            <person name="Stamps B.W."/>
            <person name="Spear J.R."/>
        </authorList>
    </citation>
    <scope>NUCLEOTIDE SEQUENCE [LARGE SCALE GENOMIC DNA]</scope>
    <source>
        <strain evidence="2">Bin_29_2</strain>
    </source>
</reference>
<dbReference type="AlphaFoldDB" id="A0A5C7XUD4"/>
<dbReference type="EMBL" id="SSGD01000114">
    <property type="protein sequence ID" value="TXI53050.1"/>
    <property type="molecule type" value="Genomic_DNA"/>
</dbReference>
<protein>
    <submittedName>
        <fullName evidence="2">Nuclear transport factor 2 family protein</fullName>
    </submittedName>
</protein>
<dbReference type="InterPro" id="IPR032710">
    <property type="entry name" value="NTF2-like_dom_sf"/>
</dbReference>
<dbReference type="Proteomes" id="UP000321797">
    <property type="component" value="Unassembled WGS sequence"/>
</dbReference>
<proteinExistence type="predicted"/>
<dbReference type="CDD" id="cd00531">
    <property type="entry name" value="NTF2_like"/>
    <property type="match status" value="1"/>
</dbReference>
<evidence type="ECO:0000259" key="1">
    <source>
        <dbReference type="Pfam" id="PF13577"/>
    </source>
</evidence>
<accession>A0A5C7XUD4</accession>
<gene>
    <name evidence="2" type="ORF">E6Q54_17085</name>
</gene>
<dbReference type="SUPFAM" id="SSF54427">
    <property type="entry name" value="NTF2-like"/>
    <property type="match status" value="1"/>
</dbReference>
<evidence type="ECO:0000313" key="3">
    <source>
        <dbReference type="Proteomes" id="UP000321797"/>
    </source>
</evidence>
<dbReference type="Gene3D" id="3.10.450.50">
    <property type="match status" value="1"/>
</dbReference>
<dbReference type="Pfam" id="PF13577">
    <property type="entry name" value="SnoaL_4"/>
    <property type="match status" value="1"/>
</dbReference>
<name>A0A5C7XUD4_9MYCO</name>
<dbReference type="InterPro" id="IPR037401">
    <property type="entry name" value="SnoaL-like"/>
</dbReference>
<feature type="domain" description="SnoaL-like" evidence="1">
    <location>
        <begin position="5"/>
        <end position="135"/>
    </location>
</feature>
<sequence length="152" mass="17115">MVLSAASRLELSELVHRYAGYVDARRFDELAELFTADAELVLPDPPDHLEPCVRHHGHAGVRDAMSALAGLTRTQHGILGEVYTAATSTDVATGDITGVAHHWIEHDGKLTDHVWYLRYRDAYHRLEQGWRIAQRQLTIDAIESRPARQVRS</sequence>
<evidence type="ECO:0000313" key="2">
    <source>
        <dbReference type="EMBL" id="TXI53050.1"/>
    </source>
</evidence>
<organism evidence="2 3">
    <name type="scientific">Mycolicibacter arupensis</name>
    <dbReference type="NCBI Taxonomy" id="342002"/>
    <lineage>
        <taxon>Bacteria</taxon>
        <taxon>Bacillati</taxon>
        <taxon>Actinomycetota</taxon>
        <taxon>Actinomycetes</taxon>
        <taxon>Mycobacteriales</taxon>
        <taxon>Mycobacteriaceae</taxon>
        <taxon>Mycolicibacter</taxon>
    </lineage>
</organism>